<comment type="function">
    <text evidence="4">Binds to the 23S rRNA.</text>
</comment>
<evidence type="ECO:0000259" key="6">
    <source>
        <dbReference type="Pfam" id="PF00828"/>
    </source>
</evidence>
<feature type="region of interest" description="Disordered" evidence="5">
    <location>
        <begin position="26"/>
        <end position="45"/>
    </location>
</feature>
<evidence type="ECO:0000313" key="8">
    <source>
        <dbReference type="Proteomes" id="UP000077726"/>
    </source>
</evidence>
<comment type="similarity">
    <text evidence="1 4">Belongs to the universal ribosomal protein uL15 family.</text>
</comment>
<dbReference type="GO" id="GO:0003735">
    <property type="term" value="F:structural constituent of ribosome"/>
    <property type="evidence" value="ECO:0007669"/>
    <property type="project" value="InterPro"/>
</dbReference>
<dbReference type="Proteomes" id="UP000077726">
    <property type="component" value="Unassembled WGS sequence"/>
</dbReference>
<dbReference type="GO" id="GO:0019843">
    <property type="term" value="F:rRNA binding"/>
    <property type="evidence" value="ECO:0007669"/>
    <property type="project" value="UniProtKB-UniRule"/>
</dbReference>
<comment type="subunit">
    <text evidence="4">Part of the 50S ribosomal subunit.</text>
</comment>
<evidence type="ECO:0000256" key="3">
    <source>
        <dbReference type="ARBA" id="ARBA00023274"/>
    </source>
</evidence>
<dbReference type="GO" id="GO:0022625">
    <property type="term" value="C:cytosolic large ribosomal subunit"/>
    <property type="evidence" value="ECO:0007669"/>
    <property type="project" value="TreeGrafter"/>
</dbReference>
<keyword evidence="3 4" id="KW-0687">Ribonucleoprotein</keyword>
<name>A0A1B6W1W7_9NEIS</name>
<dbReference type="HAMAP" id="MF_01341">
    <property type="entry name" value="Ribosomal_uL15"/>
    <property type="match status" value="1"/>
</dbReference>
<dbReference type="PANTHER" id="PTHR12934:SF11">
    <property type="entry name" value="LARGE RIBOSOMAL SUBUNIT PROTEIN UL15M"/>
    <property type="match status" value="1"/>
</dbReference>
<dbReference type="PANTHER" id="PTHR12934">
    <property type="entry name" value="50S RIBOSOMAL PROTEIN L15"/>
    <property type="match status" value="1"/>
</dbReference>
<feature type="domain" description="Large ribosomal subunit protein uL15/eL18" evidence="6">
    <location>
        <begin position="79"/>
        <end position="144"/>
    </location>
</feature>
<keyword evidence="8" id="KW-1185">Reference proteome</keyword>
<dbReference type="InterPro" id="IPR030878">
    <property type="entry name" value="Ribosomal_uL15"/>
</dbReference>
<protein>
    <recommendedName>
        <fullName evidence="4">Large ribosomal subunit protein uL15</fullName>
    </recommendedName>
</protein>
<keyword evidence="4" id="KW-0694">RNA-binding</keyword>
<keyword evidence="2 4" id="KW-0689">Ribosomal protein</keyword>
<dbReference type="InterPro" id="IPR021131">
    <property type="entry name" value="Ribosomal_uL15/eL18"/>
</dbReference>
<dbReference type="Gene3D" id="3.100.10.10">
    <property type="match status" value="1"/>
</dbReference>
<dbReference type="AlphaFoldDB" id="A0A1B6W1W7"/>
<dbReference type="Pfam" id="PF00828">
    <property type="entry name" value="Ribosomal_L27A"/>
    <property type="match status" value="1"/>
</dbReference>
<dbReference type="RefSeq" id="WP_064088779.1">
    <property type="nucleotide sequence ID" value="NZ_JBHRIB010000029.1"/>
</dbReference>
<evidence type="ECO:0000256" key="4">
    <source>
        <dbReference type="HAMAP-Rule" id="MF_01341"/>
    </source>
</evidence>
<accession>A0A1B6W1W7</accession>
<dbReference type="EMBL" id="LXSQ01000003">
    <property type="protein sequence ID" value="OAM44878.1"/>
    <property type="molecule type" value="Genomic_DNA"/>
</dbReference>
<proteinExistence type="inferred from homology"/>
<dbReference type="OrthoDB" id="9810293at2"/>
<evidence type="ECO:0000256" key="2">
    <source>
        <dbReference type="ARBA" id="ARBA00022980"/>
    </source>
</evidence>
<reference evidence="8" key="1">
    <citation type="submission" date="2016-05" db="EMBL/GenBank/DDBJ databases">
        <title>Draft genome of Corynebacterium afermentans subsp. afermentans LCDC 88199T.</title>
        <authorList>
            <person name="Bernier A.-M."/>
            <person name="Bernard K."/>
        </authorList>
    </citation>
    <scope>NUCLEOTIDE SEQUENCE [LARGE SCALE GENOMIC DNA]</scope>
    <source>
        <strain evidence="8">NML130454</strain>
    </source>
</reference>
<organism evidence="7 8">
    <name type="scientific">Eikenella halliae</name>
    <dbReference type="NCBI Taxonomy" id="1795832"/>
    <lineage>
        <taxon>Bacteria</taxon>
        <taxon>Pseudomonadati</taxon>
        <taxon>Pseudomonadota</taxon>
        <taxon>Betaproteobacteria</taxon>
        <taxon>Neisseriales</taxon>
        <taxon>Neisseriaceae</taxon>
        <taxon>Eikenella</taxon>
    </lineage>
</organism>
<dbReference type="InterPro" id="IPR036227">
    <property type="entry name" value="Ribosomal_uL15/eL18_sf"/>
</dbReference>
<dbReference type="NCBIfam" id="TIGR01071">
    <property type="entry name" value="rplO_bact"/>
    <property type="match status" value="1"/>
</dbReference>
<evidence type="ECO:0000313" key="7">
    <source>
        <dbReference type="EMBL" id="OAM44878.1"/>
    </source>
</evidence>
<dbReference type="InterPro" id="IPR005749">
    <property type="entry name" value="Ribosomal_uL15_bac-type"/>
</dbReference>
<gene>
    <name evidence="4" type="primary">rplO</name>
    <name evidence="7" type="ORF">A7Q00_00910</name>
</gene>
<keyword evidence="4" id="KW-0699">rRNA-binding</keyword>
<dbReference type="STRING" id="1795832.A7Q00_00910"/>
<dbReference type="GO" id="GO:0006412">
    <property type="term" value="P:translation"/>
    <property type="evidence" value="ECO:0007669"/>
    <property type="project" value="UniProtKB-UniRule"/>
</dbReference>
<sequence>MFLNTIQPSVGSFHVKRRVGRGIGSGLGKTCGRGHKGQKSRAGGFHKVGFEGGQMPLQRRLPKRGFKPISSLKTAVITLSDLNKVSGKEVDILTLKQNGLLNSGVNSVKVVATGSIAKALTVHSDIKVTKGAQAAIAAVGGVVELS</sequence>
<dbReference type="SUPFAM" id="SSF52080">
    <property type="entry name" value="Ribosomal proteins L15p and L18e"/>
    <property type="match status" value="1"/>
</dbReference>
<evidence type="ECO:0000256" key="1">
    <source>
        <dbReference type="ARBA" id="ARBA00007320"/>
    </source>
</evidence>
<evidence type="ECO:0000256" key="5">
    <source>
        <dbReference type="SAM" id="MobiDB-lite"/>
    </source>
</evidence>
<comment type="caution">
    <text evidence="7">The sequence shown here is derived from an EMBL/GenBank/DDBJ whole genome shotgun (WGS) entry which is preliminary data.</text>
</comment>